<organism evidence="1 2">
    <name type="scientific">Hymenobacter volaticus</name>
    <dbReference type="NCBI Taxonomy" id="2932254"/>
    <lineage>
        <taxon>Bacteria</taxon>
        <taxon>Pseudomonadati</taxon>
        <taxon>Bacteroidota</taxon>
        <taxon>Cytophagia</taxon>
        <taxon>Cytophagales</taxon>
        <taxon>Hymenobacteraceae</taxon>
        <taxon>Hymenobacter</taxon>
    </lineage>
</organism>
<gene>
    <name evidence="1" type="ORF">MUN86_18300</name>
</gene>
<evidence type="ECO:0000313" key="1">
    <source>
        <dbReference type="EMBL" id="UOQ65480.1"/>
    </source>
</evidence>
<dbReference type="InterPro" id="IPR020018">
    <property type="entry name" value="Motility-assoc_lipoprot_GldH"/>
</dbReference>
<keyword evidence="2" id="KW-1185">Reference proteome</keyword>
<sequence length="45" mass="5005">MALPNQKFQRSGTYKIVLEQYMRQNQLPGLMAVGVRVAKAKAATP</sequence>
<dbReference type="Proteomes" id="UP000830401">
    <property type="component" value="Chromosome"/>
</dbReference>
<dbReference type="RefSeq" id="WP_245119487.1">
    <property type="nucleotide sequence ID" value="NZ_CP095061.1"/>
</dbReference>
<name>A0ABY4G3W6_9BACT</name>
<dbReference type="Pfam" id="PF14109">
    <property type="entry name" value="GldH_lipo"/>
    <property type="match status" value="1"/>
</dbReference>
<reference evidence="1" key="1">
    <citation type="submission" date="2022-04" db="EMBL/GenBank/DDBJ databases">
        <title>Hymenobacter sp. isolated from the air.</title>
        <authorList>
            <person name="Won M."/>
            <person name="Lee C.-M."/>
            <person name="Woen H.-Y."/>
            <person name="Kwon S.-W."/>
        </authorList>
    </citation>
    <scope>NUCLEOTIDE SEQUENCE</scope>
    <source>
        <strain evidence="1">5420S-77</strain>
    </source>
</reference>
<evidence type="ECO:0000313" key="2">
    <source>
        <dbReference type="Proteomes" id="UP000830401"/>
    </source>
</evidence>
<protein>
    <submittedName>
        <fullName evidence="1">Gliding motility lipoprotein GldH</fullName>
    </submittedName>
</protein>
<keyword evidence="1" id="KW-0449">Lipoprotein</keyword>
<dbReference type="EMBL" id="CP095061">
    <property type="protein sequence ID" value="UOQ65480.1"/>
    <property type="molecule type" value="Genomic_DNA"/>
</dbReference>
<proteinExistence type="predicted"/>
<accession>A0ABY4G3W6</accession>